<gene>
    <name evidence="1" type="ORF">CEXT_90551</name>
</gene>
<name>A0AAV4MI14_CAEEX</name>
<accession>A0AAV4MI14</accession>
<sequence length="590" mass="68647">MIRNTSLDAAVGKTMSSKKFSNKTNEIFNTLYRKFANSYLTRYDDKLNEKQKYSMKSKIRKRKAIYNIDYQTPPAPIIPAVDLIYRNFKQSSSVDVAREYNPTENIQQDKESNNIISPIKISKSTTGGTEFKHIITSTKRNNQKTSSMTQSTNANYLLFKNNYFDISNNTIDYENSQYTQKRYRNIKTIIHPLMIFKSTTKREELKYRVADDQKMITREYVTSGLNPNPPKINITNLIYKKHKGSHILNVIKGGKYKDNIRETSMQNQNIRHPIIMSKSTSRQKLLSTKIPKVSLIYRAFAPINSSERFNTIKTYEENKTNQHKHYKEENVPLPFSTIKYISRKSDLKHITINHQKSSTKWSAHLNYTSKPKANLLYRAFVPSNPPNNVRSTKAYKVNETSHKKYYNTKNVTIPFTTFKSAVEKTEMKPSTRNYHKSYTQTNAEKQSSSKIISTLKPEVNLIYRAFEASNSSINVKATKANKTSHKEIYRAKFATIPSTTFKSATEKTKMKPPTTNFFREKEFSAISTLEKKDNALHPSLNLSNLYNKTKLHYNITKGHNLNNKTNQKMIKERIFYLQQLLNIFLKRKNI</sequence>
<evidence type="ECO:0000313" key="1">
    <source>
        <dbReference type="EMBL" id="GIX72097.1"/>
    </source>
</evidence>
<dbReference type="Proteomes" id="UP001054945">
    <property type="component" value="Unassembled WGS sequence"/>
</dbReference>
<keyword evidence="2" id="KW-1185">Reference proteome</keyword>
<proteinExistence type="predicted"/>
<protein>
    <submittedName>
        <fullName evidence="1">Uncharacterized protein</fullName>
    </submittedName>
</protein>
<comment type="caution">
    <text evidence="1">The sequence shown here is derived from an EMBL/GenBank/DDBJ whole genome shotgun (WGS) entry which is preliminary data.</text>
</comment>
<organism evidence="1 2">
    <name type="scientific">Caerostris extrusa</name>
    <name type="common">Bark spider</name>
    <name type="synonym">Caerostris bankana</name>
    <dbReference type="NCBI Taxonomy" id="172846"/>
    <lineage>
        <taxon>Eukaryota</taxon>
        <taxon>Metazoa</taxon>
        <taxon>Ecdysozoa</taxon>
        <taxon>Arthropoda</taxon>
        <taxon>Chelicerata</taxon>
        <taxon>Arachnida</taxon>
        <taxon>Araneae</taxon>
        <taxon>Araneomorphae</taxon>
        <taxon>Entelegynae</taxon>
        <taxon>Araneoidea</taxon>
        <taxon>Araneidae</taxon>
        <taxon>Caerostris</taxon>
    </lineage>
</organism>
<dbReference type="AlphaFoldDB" id="A0AAV4MI14"/>
<reference evidence="1 2" key="1">
    <citation type="submission" date="2021-06" db="EMBL/GenBank/DDBJ databases">
        <title>Caerostris extrusa draft genome.</title>
        <authorList>
            <person name="Kono N."/>
            <person name="Arakawa K."/>
        </authorList>
    </citation>
    <scope>NUCLEOTIDE SEQUENCE [LARGE SCALE GENOMIC DNA]</scope>
</reference>
<dbReference type="EMBL" id="BPLR01019819">
    <property type="protein sequence ID" value="GIX72097.1"/>
    <property type="molecule type" value="Genomic_DNA"/>
</dbReference>
<evidence type="ECO:0000313" key="2">
    <source>
        <dbReference type="Proteomes" id="UP001054945"/>
    </source>
</evidence>